<feature type="non-terminal residue" evidence="1">
    <location>
        <position position="80"/>
    </location>
</feature>
<dbReference type="OrthoDB" id="3776223at2759"/>
<reference evidence="1 2" key="1">
    <citation type="journal article" date="2018" name="Sci. Rep.">
        <title>Comparative genomics provides insights into the lifestyle and reveals functional heterogeneity of dark septate endophytic fungi.</title>
        <authorList>
            <person name="Knapp D.G."/>
            <person name="Nemeth J.B."/>
            <person name="Barry K."/>
            <person name="Hainaut M."/>
            <person name="Henrissat B."/>
            <person name="Johnson J."/>
            <person name="Kuo A."/>
            <person name="Lim J.H.P."/>
            <person name="Lipzen A."/>
            <person name="Nolan M."/>
            <person name="Ohm R.A."/>
            <person name="Tamas L."/>
            <person name="Grigoriev I.V."/>
            <person name="Spatafora J.W."/>
            <person name="Nagy L.G."/>
            <person name="Kovacs G.M."/>
        </authorList>
    </citation>
    <scope>NUCLEOTIDE SEQUENCE [LARGE SCALE GENOMIC DNA]</scope>
    <source>
        <strain evidence="1 2">DSE2036</strain>
    </source>
</reference>
<gene>
    <name evidence="1" type="ORF">DM02DRAFT_502816</name>
</gene>
<evidence type="ECO:0000313" key="1">
    <source>
        <dbReference type="EMBL" id="PVI01418.1"/>
    </source>
</evidence>
<dbReference type="Proteomes" id="UP000244855">
    <property type="component" value="Unassembled WGS sequence"/>
</dbReference>
<protein>
    <submittedName>
        <fullName evidence="1">Uncharacterized protein</fullName>
    </submittedName>
</protein>
<dbReference type="AlphaFoldDB" id="A0A2V1DSZ5"/>
<accession>A0A2V1DSZ5</accession>
<dbReference type="EMBL" id="KZ805358">
    <property type="protein sequence ID" value="PVI01418.1"/>
    <property type="molecule type" value="Genomic_DNA"/>
</dbReference>
<name>A0A2V1DSZ5_9PLEO</name>
<evidence type="ECO:0000313" key="2">
    <source>
        <dbReference type="Proteomes" id="UP000244855"/>
    </source>
</evidence>
<organism evidence="1 2">
    <name type="scientific">Periconia macrospinosa</name>
    <dbReference type="NCBI Taxonomy" id="97972"/>
    <lineage>
        <taxon>Eukaryota</taxon>
        <taxon>Fungi</taxon>
        <taxon>Dikarya</taxon>
        <taxon>Ascomycota</taxon>
        <taxon>Pezizomycotina</taxon>
        <taxon>Dothideomycetes</taxon>
        <taxon>Pleosporomycetidae</taxon>
        <taxon>Pleosporales</taxon>
        <taxon>Massarineae</taxon>
        <taxon>Periconiaceae</taxon>
        <taxon>Periconia</taxon>
    </lineage>
</organism>
<sequence>TANVRMFAGDTCNGATNQFSVSGSGSNRCVPVPAARRSISVTGSGCATITWSGTNCQGNSFKIPDSACHSVLYGSVSVQC</sequence>
<feature type="non-terminal residue" evidence="1">
    <location>
        <position position="1"/>
    </location>
</feature>
<keyword evidence="2" id="KW-1185">Reference proteome</keyword>
<proteinExistence type="predicted"/>